<protein>
    <submittedName>
        <fullName evidence="1">Homeobox-leucine zipper protein HOX32</fullName>
    </submittedName>
</protein>
<keyword evidence="2" id="KW-1185">Reference proteome</keyword>
<dbReference type="EMBL" id="JBBWWR010000003">
    <property type="protein sequence ID" value="KAK8969031.1"/>
    <property type="molecule type" value="Genomic_DNA"/>
</dbReference>
<dbReference type="GO" id="GO:0003677">
    <property type="term" value="F:DNA binding"/>
    <property type="evidence" value="ECO:0007669"/>
    <property type="project" value="UniProtKB-KW"/>
</dbReference>
<organism evidence="1 2">
    <name type="scientific">Platanthera guangdongensis</name>
    <dbReference type="NCBI Taxonomy" id="2320717"/>
    <lineage>
        <taxon>Eukaryota</taxon>
        <taxon>Viridiplantae</taxon>
        <taxon>Streptophyta</taxon>
        <taxon>Embryophyta</taxon>
        <taxon>Tracheophyta</taxon>
        <taxon>Spermatophyta</taxon>
        <taxon>Magnoliopsida</taxon>
        <taxon>Liliopsida</taxon>
        <taxon>Asparagales</taxon>
        <taxon>Orchidaceae</taxon>
        <taxon>Orchidoideae</taxon>
        <taxon>Orchideae</taxon>
        <taxon>Orchidinae</taxon>
        <taxon>Platanthera</taxon>
    </lineage>
</organism>
<comment type="caution">
    <text evidence="1">The sequence shown here is derived from an EMBL/GenBank/DDBJ whole genome shotgun (WGS) entry which is preliminary data.</text>
</comment>
<sequence>MGSDGVEDMIITINSYPNKFLDSHSLNGGILCAKASMLLQNVLPALLVQFLGEHHSECTDSGVDSYSAASLRASTFVVPGLTVIGGFLGSHVIIPLAQTVENEELCSSIDESAVGACVHLDFAPIDESFANDAFLLPSGFRVIPLDAKSVQ</sequence>
<dbReference type="PANTHER" id="PTHR45950:SF7">
    <property type="entry name" value="HOMEOBOX-LEUCINE ZIPPER PROTEIN ATHB-14"/>
    <property type="match status" value="1"/>
</dbReference>
<reference evidence="1 2" key="1">
    <citation type="journal article" date="2022" name="Nat. Plants">
        <title>Genomes of leafy and leafless Platanthera orchids illuminate the evolution of mycoheterotrophy.</title>
        <authorList>
            <person name="Li M.H."/>
            <person name="Liu K.W."/>
            <person name="Li Z."/>
            <person name="Lu H.C."/>
            <person name="Ye Q.L."/>
            <person name="Zhang D."/>
            <person name="Wang J.Y."/>
            <person name="Li Y.F."/>
            <person name="Zhong Z.M."/>
            <person name="Liu X."/>
            <person name="Yu X."/>
            <person name="Liu D.K."/>
            <person name="Tu X.D."/>
            <person name="Liu B."/>
            <person name="Hao Y."/>
            <person name="Liao X.Y."/>
            <person name="Jiang Y.T."/>
            <person name="Sun W.H."/>
            <person name="Chen J."/>
            <person name="Chen Y.Q."/>
            <person name="Ai Y."/>
            <person name="Zhai J.W."/>
            <person name="Wu S.S."/>
            <person name="Zhou Z."/>
            <person name="Hsiao Y.Y."/>
            <person name="Wu W.L."/>
            <person name="Chen Y.Y."/>
            <person name="Lin Y.F."/>
            <person name="Hsu J.L."/>
            <person name="Li C.Y."/>
            <person name="Wang Z.W."/>
            <person name="Zhao X."/>
            <person name="Zhong W.Y."/>
            <person name="Ma X.K."/>
            <person name="Ma L."/>
            <person name="Huang J."/>
            <person name="Chen G.Z."/>
            <person name="Huang M.Z."/>
            <person name="Huang L."/>
            <person name="Peng D.H."/>
            <person name="Luo Y.B."/>
            <person name="Zou S.Q."/>
            <person name="Chen S.P."/>
            <person name="Lan S."/>
            <person name="Tsai W.C."/>
            <person name="Van de Peer Y."/>
            <person name="Liu Z.J."/>
        </authorList>
    </citation>
    <scope>NUCLEOTIDE SEQUENCE [LARGE SCALE GENOMIC DNA]</scope>
    <source>
        <strain evidence="1">Lor288</strain>
    </source>
</reference>
<evidence type="ECO:0000313" key="2">
    <source>
        <dbReference type="Proteomes" id="UP001412067"/>
    </source>
</evidence>
<keyword evidence="1" id="KW-0371">Homeobox</keyword>
<proteinExistence type="predicted"/>
<dbReference type="InterPro" id="IPR044830">
    <property type="entry name" value="HD-Zip_III"/>
</dbReference>
<dbReference type="Proteomes" id="UP001412067">
    <property type="component" value="Unassembled WGS sequence"/>
</dbReference>
<evidence type="ECO:0000313" key="1">
    <source>
        <dbReference type="EMBL" id="KAK8969031.1"/>
    </source>
</evidence>
<gene>
    <name evidence="1" type="primary">HOX32</name>
    <name evidence="1" type="ORF">KSP40_PGU001988</name>
</gene>
<accession>A0ABR2MY56</accession>
<keyword evidence="1" id="KW-0238">DNA-binding</keyword>
<dbReference type="PANTHER" id="PTHR45950">
    <property type="entry name" value="HOMEOBOX-LEUCINE ZIPPER PROTEIN ATHB-14"/>
    <property type="match status" value="1"/>
</dbReference>
<name>A0ABR2MY56_9ASPA</name>